<dbReference type="PANTHER" id="PTHR10270:SF320">
    <property type="entry name" value="BOX TRANSCRIPTIONAL REGULATOR, PUTATIVE (AFU_ORTHOLOGUE AFUA_4G10820)-RELATED"/>
    <property type="match status" value="1"/>
</dbReference>
<feature type="compositionally biased region" description="Polar residues" evidence="3">
    <location>
        <begin position="524"/>
        <end position="537"/>
    </location>
</feature>
<feature type="region of interest" description="Disordered" evidence="3">
    <location>
        <begin position="442"/>
        <end position="479"/>
    </location>
</feature>
<gene>
    <name evidence="5" type="ORF">B0T25DRAFT_521908</name>
</gene>
<feature type="compositionally biased region" description="Basic and acidic residues" evidence="3">
    <location>
        <begin position="340"/>
        <end position="349"/>
    </location>
</feature>
<feature type="domain" description="HMG box" evidence="4">
    <location>
        <begin position="1"/>
        <end position="57"/>
    </location>
</feature>
<dbReference type="SUPFAM" id="SSF47095">
    <property type="entry name" value="HMG-box"/>
    <property type="match status" value="1"/>
</dbReference>
<dbReference type="Proteomes" id="UP001275084">
    <property type="component" value="Unassembled WGS sequence"/>
</dbReference>
<reference evidence="5" key="2">
    <citation type="submission" date="2023-06" db="EMBL/GenBank/DDBJ databases">
        <authorList>
            <consortium name="Lawrence Berkeley National Laboratory"/>
            <person name="Haridas S."/>
            <person name="Hensen N."/>
            <person name="Bonometti L."/>
            <person name="Westerberg I."/>
            <person name="Brannstrom I.O."/>
            <person name="Guillou S."/>
            <person name="Cros-Aarteil S."/>
            <person name="Calhoun S."/>
            <person name="Kuo A."/>
            <person name="Mondo S."/>
            <person name="Pangilinan J."/>
            <person name="Riley R."/>
            <person name="Labutti K."/>
            <person name="Andreopoulos B."/>
            <person name="Lipzen A."/>
            <person name="Chen C."/>
            <person name="Yanf M."/>
            <person name="Daum C."/>
            <person name="Ng V."/>
            <person name="Clum A."/>
            <person name="Steindorff A."/>
            <person name="Ohm R."/>
            <person name="Martin F."/>
            <person name="Silar P."/>
            <person name="Natvig D."/>
            <person name="Lalanne C."/>
            <person name="Gautier V."/>
            <person name="Ament-Velasquez S.L."/>
            <person name="Kruys A."/>
            <person name="Hutchinson M.I."/>
            <person name="Powell A.J."/>
            <person name="Barry K."/>
            <person name="Miller A.N."/>
            <person name="Grigoriev I.V."/>
            <person name="Debuchy R."/>
            <person name="Gladieux P."/>
            <person name="Thoren M.H."/>
            <person name="Johannesson H."/>
        </authorList>
    </citation>
    <scope>NUCLEOTIDE SEQUENCE</scope>
    <source>
        <strain evidence="5">CBS 955.72</strain>
    </source>
</reference>
<protein>
    <recommendedName>
        <fullName evidence="4">HMG box domain-containing protein</fullName>
    </recommendedName>
</protein>
<dbReference type="GO" id="GO:0005634">
    <property type="term" value="C:nucleus"/>
    <property type="evidence" value="ECO:0007669"/>
    <property type="project" value="UniProtKB-UniRule"/>
</dbReference>
<feature type="region of interest" description="Disordered" evidence="3">
    <location>
        <begin position="170"/>
        <end position="349"/>
    </location>
</feature>
<feature type="compositionally biased region" description="Low complexity" evidence="3">
    <location>
        <begin position="468"/>
        <end position="479"/>
    </location>
</feature>
<keyword evidence="1 2" id="KW-0238">DNA-binding</keyword>
<dbReference type="EMBL" id="JAUIQD010000007">
    <property type="protein sequence ID" value="KAK3343839.1"/>
    <property type="molecule type" value="Genomic_DNA"/>
</dbReference>
<dbReference type="SMART" id="SM00398">
    <property type="entry name" value="HMG"/>
    <property type="match status" value="1"/>
</dbReference>
<evidence type="ECO:0000256" key="2">
    <source>
        <dbReference type="PROSITE-ProRule" id="PRU00267"/>
    </source>
</evidence>
<feature type="compositionally biased region" description="Pro residues" evidence="3">
    <location>
        <begin position="220"/>
        <end position="238"/>
    </location>
</feature>
<dbReference type="PROSITE" id="PS50118">
    <property type="entry name" value="HMG_BOX_2"/>
    <property type="match status" value="1"/>
</dbReference>
<evidence type="ECO:0000313" key="6">
    <source>
        <dbReference type="Proteomes" id="UP001275084"/>
    </source>
</evidence>
<dbReference type="GO" id="GO:0001228">
    <property type="term" value="F:DNA-binding transcription activator activity, RNA polymerase II-specific"/>
    <property type="evidence" value="ECO:0007669"/>
    <property type="project" value="TreeGrafter"/>
</dbReference>
<dbReference type="GO" id="GO:0000122">
    <property type="term" value="P:negative regulation of transcription by RNA polymerase II"/>
    <property type="evidence" value="ECO:0007669"/>
    <property type="project" value="TreeGrafter"/>
</dbReference>
<reference evidence="5" key="1">
    <citation type="journal article" date="2023" name="Mol. Phylogenet. Evol.">
        <title>Genome-scale phylogeny and comparative genomics of the fungal order Sordariales.</title>
        <authorList>
            <person name="Hensen N."/>
            <person name="Bonometti L."/>
            <person name="Westerberg I."/>
            <person name="Brannstrom I.O."/>
            <person name="Guillou S."/>
            <person name="Cros-Aarteil S."/>
            <person name="Calhoun S."/>
            <person name="Haridas S."/>
            <person name="Kuo A."/>
            <person name="Mondo S."/>
            <person name="Pangilinan J."/>
            <person name="Riley R."/>
            <person name="LaButti K."/>
            <person name="Andreopoulos B."/>
            <person name="Lipzen A."/>
            <person name="Chen C."/>
            <person name="Yan M."/>
            <person name="Daum C."/>
            <person name="Ng V."/>
            <person name="Clum A."/>
            <person name="Steindorff A."/>
            <person name="Ohm R.A."/>
            <person name="Martin F."/>
            <person name="Silar P."/>
            <person name="Natvig D.O."/>
            <person name="Lalanne C."/>
            <person name="Gautier V."/>
            <person name="Ament-Velasquez S.L."/>
            <person name="Kruys A."/>
            <person name="Hutchinson M.I."/>
            <person name="Powell A.J."/>
            <person name="Barry K."/>
            <person name="Miller A.N."/>
            <person name="Grigoriev I.V."/>
            <person name="Debuchy R."/>
            <person name="Gladieux P."/>
            <person name="Hiltunen Thoren M."/>
            <person name="Johannesson H."/>
        </authorList>
    </citation>
    <scope>NUCLEOTIDE SEQUENCE</scope>
    <source>
        <strain evidence="5">CBS 955.72</strain>
    </source>
</reference>
<dbReference type="GO" id="GO:0030154">
    <property type="term" value="P:cell differentiation"/>
    <property type="evidence" value="ECO:0007669"/>
    <property type="project" value="TreeGrafter"/>
</dbReference>
<feature type="region of interest" description="Disordered" evidence="3">
    <location>
        <begin position="22"/>
        <end position="123"/>
    </location>
</feature>
<proteinExistence type="predicted"/>
<keyword evidence="2" id="KW-0539">Nucleus</keyword>
<organism evidence="5 6">
    <name type="scientific">Lasiosphaeria hispida</name>
    <dbReference type="NCBI Taxonomy" id="260671"/>
    <lineage>
        <taxon>Eukaryota</taxon>
        <taxon>Fungi</taxon>
        <taxon>Dikarya</taxon>
        <taxon>Ascomycota</taxon>
        <taxon>Pezizomycotina</taxon>
        <taxon>Sordariomycetes</taxon>
        <taxon>Sordariomycetidae</taxon>
        <taxon>Sordariales</taxon>
        <taxon>Lasiosphaeriaceae</taxon>
        <taxon>Lasiosphaeria</taxon>
    </lineage>
</organism>
<feature type="compositionally biased region" description="Basic residues" evidence="3">
    <location>
        <begin position="546"/>
        <end position="555"/>
    </location>
</feature>
<sequence>MHHQAGVVARNPGLANPEISKIIGENWRDEPEEHKSQWKRLAEEEKQRHQRQYPDYRYQPRRGNKGALPRLTSTGGGDPGRCDKCGGRYIATPRTPLTPFVTPPSSAVKTSSSMPPPSYSGRGAEMAEHHYRQQPQMGGNRGGRPQWANVPVHAQGSGVLYDIHEDYETMSPSEAKRRRYNVAGAYHNQHYQPLPSPSTPYGGHPTRAPHPRHSSLSGPPTGPPTPGYGPSPSGPLPGPSMITRGSSAPGVGPGPGPSSGHMGPPPRPGGSISSSLPYPHPHPPASRLSGGGPSSEFDESLRLPPLQTHLPTSPASEGSGGGVSMASYNTAPVAGSHYQNPRDRDREAHARSVEAMVMSIPYVNKLRVLERISPPLAPPGVSGGIVSPGSGPESTGMSMTRGPIIAVEGPDARLLKQVAPIIERALLASGECSVRLWHASADDTQPGAAGPTNSSSEDMAMPDPTRRSTASSRSASISSASASNPFSAYLQAIMDWHTKSSEMVKFVTTPAPTMTATPTARLSDASSSTEPTSNDARPTSDDHPSRHLLSHQHRPHNHVPPLPIALLPSGFSLTVSDRFACAVPILDAYAPVDHWQWMATLWRGIAGADLVVYVRAASEEELGRLQGVELKAPGLMVVRVGVKEGAEAEAGVVGEKTERRLGFEVVEWVRGGAFYHWHHGGGGGLGITGNGGWE</sequence>
<dbReference type="Gene3D" id="1.10.30.10">
    <property type="entry name" value="High mobility group box domain"/>
    <property type="match status" value="1"/>
</dbReference>
<dbReference type="CDD" id="cd01389">
    <property type="entry name" value="HMG-box_ROX1-like"/>
    <property type="match status" value="1"/>
</dbReference>
<evidence type="ECO:0000259" key="4">
    <source>
        <dbReference type="PROSITE" id="PS50118"/>
    </source>
</evidence>
<dbReference type="InterPro" id="IPR050140">
    <property type="entry name" value="SRY-related_HMG-box_TF-like"/>
</dbReference>
<feature type="region of interest" description="Disordered" evidence="3">
    <location>
        <begin position="512"/>
        <end position="555"/>
    </location>
</feature>
<name>A0AAJ0H8S9_9PEZI</name>
<dbReference type="Pfam" id="PF00505">
    <property type="entry name" value="HMG_box"/>
    <property type="match status" value="1"/>
</dbReference>
<dbReference type="AlphaFoldDB" id="A0AAJ0H8S9"/>
<evidence type="ECO:0000313" key="5">
    <source>
        <dbReference type="EMBL" id="KAK3343839.1"/>
    </source>
</evidence>
<evidence type="ECO:0000256" key="3">
    <source>
        <dbReference type="SAM" id="MobiDB-lite"/>
    </source>
</evidence>
<feature type="compositionally biased region" description="Polar residues" evidence="3">
    <location>
        <begin position="103"/>
        <end position="113"/>
    </location>
</feature>
<comment type="caution">
    <text evidence="5">The sequence shown here is derived from an EMBL/GenBank/DDBJ whole genome shotgun (WGS) entry which is preliminary data.</text>
</comment>
<dbReference type="InterPro" id="IPR036910">
    <property type="entry name" value="HMG_box_dom_sf"/>
</dbReference>
<keyword evidence="6" id="KW-1185">Reference proteome</keyword>
<dbReference type="GO" id="GO:0000978">
    <property type="term" value="F:RNA polymerase II cis-regulatory region sequence-specific DNA binding"/>
    <property type="evidence" value="ECO:0007669"/>
    <property type="project" value="TreeGrafter"/>
</dbReference>
<feature type="compositionally biased region" description="Basic and acidic residues" evidence="3">
    <location>
        <begin position="26"/>
        <end position="47"/>
    </location>
</feature>
<dbReference type="InterPro" id="IPR009071">
    <property type="entry name" value="HMG_box_dom"/>
</dbReference>
<dbReference type="PANTHER" id="PTHR10270">
    <property type="entry name" value="SOX TRANSCRIPTION FACTOR"/>
    <property type="match status" value="1"/>
</dbReference>
<evidence type="ECO:0000256" key="1">
    <source>
        <dbReference type="ARBA" id="ARBA00023125"/>
    </source>
</evidence>
<feature type="DNA-binding region" description="HMG box" evidence="2">
    <location>
        <begin position="1"/>
        <end position="57"/>
    </location>
</feature>
<accession>A0AAJ0H8S9</accession>